<evidence type="ECO:0000313" key="2">
    <source>
        <dbReference type="Proteomes" id="UP000886998"/>
    </source>
</evidence>
<comment type="caution">
    <text evidence="1">The sequence shown here is derived from an EMBL/GenBank/DDBJ whole genome shotgun (WGS) entry which is preliminary data.</text>
</comment>
<reference evidence="1" key="1">
    <citation type="submission" date="2020-08" db="EMBL/GenBank/DDBJ databases">
        <title>Multicomponent nature underlies the extraordinary mechanical properties of spider dragline silk.</title>
        <authorList>
            <person name="Kono N."/>
            <person name="Nakamura H."/>
            <person name="Mori M."/>
            <person name="Yoshida Y."/>
            <person name="Ohtoshi R."/>
            <person name="Malay A.D."/>
            <person name="Moran D.A.P."/>
            <person name="Tomita M."/>
            <person name="Numata K."/>
            <person name="Arakawa K."/>
        </authorList>
    </citation>
    <scope>NUCLEOTIDE SEQUENCE</scope>
</reference>
<keyword evidence="2" id="KW-1185">Reference proteome</keyword>
<evidence type="ECO:0000313" key="1">
    <source>
        <dbReference type="EMBL" id="GFY58640.1"/>
    </source>
</evidence>
<dbReference type="Proteomes" id="UP000886998">
    <property type="component" value="Unassembled WGS sequence"/>
</dbReference>
<gene>
    <name evidence="1" type="ORF">TNIN_166531</name>
</gene>
<dbReference type="EMBL" id="BMAV01012189">
    <property type="protein sequence ID" value="GFY58640.1"/>
    <property type="molecule type" value="Genomic_DNA"/>
</dbReference>
<proteinExistence type="predicted"/>
<accession>A0A8X6XRN2</accession>
<protein>
    <submittedName>
        <fullName evidence="1">Uncharacterized protein</fullName>
    </submittedName>
</protein>
<dbReference type="AlphaFoldDB" id="A0A8X6XRN2"/>
<organism evidence="1 2">
    <name type="scientific">Trichonephila inaurata madagascariensis</name>
    <dbReference type="NCBI Taxonomy" id="2747483"/>
    <lineage>
        <taxon>Eukaryota</taxon>
        <taxon>Metazoa</taxon>
        <taxon>Ecdysozoa</taxon>
        <taxon>Arthropoda</taxon>
        <taxon>Chelicerata</taxon>
        <taxon>Arachnida</taxon>
        <taxon>Araneae</taxon>
        <taxon>Araneomorphae</taxon>
        <taxon>Entelegynae</taxon>
        <taxon>Araneoidea</taxon>
        <taxon>Nephilidae</taxon>
        <taxon>Trichonephila</taxon>
        <taxon>Trichonephila inaurata</taxon>
    </lineage>
</organism>
<sequence>MHRPKASTLPQAVRRIGLCSENMGVIVECVTVRKLLNIQLLNQTKALTTRPLTAKDTKFLTSLAVLCILEGFRLLRPYLPRRSQVIIFLTGPYR</sequence>
<name>A0A8X6XRN2_9ARAC</name>